<feature type="region of interest" description="Disordered" evidence="1">
    <location>
        <begin position="239"/>
        <end position="273"/>
    </location>
</feature>
<feature type="compositionally biased region" description="Polar residues" evidence="1">
    <location>
        <begin position="308"/>
        <end position="317"/>
    </location>
</feature>
<protein>
    <submittedName>
        <fullName evidence="2">Uncharacterized protein</fullName>
    </submittedName>
</protein>
<gene>
    <name evidence="2" type="ORF">BDK51DRAFT_48749</name>
</gene>
<organism evidence="2 3">
    <name type="scientific">Blyttiomyces helicus</name>
    <dbReference type="NCBI Taxonomy" id="388810"/>
    <lineage>
        <taxon>Eukaryota</taxon>
        <taxon>Fungi</taxon>
        <taxon>Fungi incertae sedis</taxon>
        <taxon>Chytridiomycota</taxon>
        <taxon>Chytridiomycota incertae sedis</taxon>
        <taxon>Chytridiomycetes</taxon>
        <taxon>Chytridiomycetes incertae sedis</taxon>
        <taxon>Blyttiomyces</taxon>
    </lineage>
</organism>
<dbReference type="EMBL" id="KZ997356">
    <property type="protein sequence ID" value="RKO87525.1"/>
    <property type="molecule type" value="Genomic_DNA"/>
</dbReference>
<dbReference type="Proteomes" id="UP000269721">
    <property type="component" value="Unassembled WGS sequence"/>
</dbReference>
<feature type="compositionally biased region" description="Low complexity" evidence="1">
    <location>
        <begin position="256"/>
        <end position="266"/>
    </location>
</feature>
<evidence type="ECO:0000313" key="3">
    <source>
        <dbReference type="Proteomes" id="UP000269721"/>
    </source>
</evidence>
<accession>A0A4P9W7Z3</accession>
<sequence>MQLDERNRTHFRSSNLFGCSKRGERKAVGPPGRRVGFGDRFRSWKSIRSDRIGSGEIGSEIIPDALCFVFGRSICVDPVKEGAETEQYTQRLCAEVHRPSVYTSQQASCFEFLLANRIREPATGVPPGYFSLITLAKVPHAIFFLHIFPTLELHCYLRAIEAAAHLRQLEIASSFKSTPLEPWYATGVYKNTRADCQMIKFWDALRLSVPLDCFREVTLPRDPGSSSRPLAKIVVSPASCSAPSSTSVPSRRDRSPTNATATSTSPKGEGGSQLPLRALRMALLIPRFPHTTAGSALADSLARYDPNPSKTPSSASPENKATKEKNKAKADVAEAEPKSARKRYSSVEISPAGVEGDVEPVADRSGYIEATHGGADGSDADDHPAIHFLVCGEDGDRGRGPDEGRAGGPCGLEMAICSNAAKAAQAAVAGEGLRGAAGGGNYDLLERGERGERDCGCGCGARERGEARVAHGHDFSGGSASNIIASNRPPTSSTALSSSSPYASLLPP</sequence>
<keyword evidence="3" id="KW-1185">Reference proteome</keyword>
<evidence type="ECO:0000256" key="1">
    <source>
        <dbReference type="SAM" id="MobiDB-lite"/>
    </source>
</evidence>
<proteinExistence type="predicted"/>
<feature type="region of interest" description="Disordered" evidence="1">
    <location>
        <begin position="301"/>
        <end position="358"/>
    </location>
</feature>
<reference evidence="3" key="1">
    <citation type="journal article" date="2018" name="Nat. Microbiol.">
        <title>Leveraging single-cell genomics to expand the fungal tree of life.</title>
        <authorList>
            <person name="Ahrendt S.R."/>
            <person name="Quandt C.A."/>
            <person name="Ciobanu D."/>
            <person name="Clum A."/>
            <person name="Salamov A."/>
            <person name="Andreopoulos B."/>
            <person name="Cheng J.F."/>
            <person name="Woyke T."/>
            <person name="Pelin A."/>
            <person name="Henrissat B."/>
            <person name="Reynolds N.K."/>
            <person name="Benny G.L."/>
            <person name="Smith M.E."/>
            <person name="James T.Y."/>
            <person name="Grigoriev I.V."/>
        </authorList>
    </citation>
    <scope>NUCLEOTIDE SEQUENCE [LARGE SCALE GENOMIC DNA]</scope>
</reference>
<name>A0A4P9W7Z3_9FUNG</name>
<feature type="compositionally biased region" description="Low complexity" evidence="1">
    <location>
        <begin position="239"/>
        <end position="249"/>
    </location>
</feature>
<dbReference type="AlphaFoldDB" id="A0A4P9W7Z3"/>
<evidence type="ECO:0000313" key="2">
    <source>
        <dbReference type="EMBL" id="RKO87525.1"/>
    </source>
</evidence>
<feature type="region of interest" description="Disordered" evidence="1">
    <location>
        <begin position="471"/>
        <end position="508"/>
    </location>
</feature>
<feature type="compositionally biased region" description="Low complexity" evidence="1">
    <location>
        <begin position="489"/>
        <end position="508"/>
    </location>
</feature>
<feature type="compositionally biased region" description="Basic and acidic residues" evidence="1">
    <location>
        <begin position="320"/>
        <end position="339"/>
    </location>
</feature>